<accession>A0A2N9G530</accession>
<evidence type="ECO:0000259" key="1">
    <source>
        <dbReference type="Pfam" id="PF13456"/>
    </source>
</evidence>
<dbReference type="GO" id="GO:0003676">
    <property type="term" value="F:nucleic acid binding"/>
    <property type="evidence" value="ECO:0007669"/>
    <property type="project" value="InterPro"/>
</dbReference>
<dbReference type="PANTHER" id="PTHR47723">
    <property type="entry name" value="OS05G0353850 PROTEIN"/>
    <property type="match status" value="1"/>
</dbReference>
<dbReference type="GO" id="GO:0004523">
    <property type="term" value="F:RNA-DNA hybrid ribonuclease activity"/>
    <property type="evidence" value="ECO:0007669"/>
    <property type="project" value="InterPro"/>
</dbReference>
<dbReference type="InterPro" id="IPR053151">
    <property type="entry name" value="RNase_H-like"/>
</dbReference>
<name>A0A2N9G530_FAGSY</name>
<dbReference type="PANTHER" id="PTHR47723:SF19">
    <property type="entry name" value="POLYNUCLEOTIDYL TRANSFERASE, RIBONUCLEASE H-LIKE SUPERFAMILY PROTEIN"/>
    <property type="match status" value="1"/>
</dbReference>
<dbReference type="InterPro" id="IPR036397">
    <property type="entry name" value="RNaseH_sf"/>
</dbReference>
<organism evidence="2">
    <name type="scientific">Fagus sylvatica</name>
    <name type="common">Beechnut</name>
    <dbReference type="NCBI Taxonomy" id="28930"/>
    <lineage>
        <taxon>Eukaryota</taxon>
        <taxon>Viridiplantae</taxon>
        <taxon>Streptophyta</taxon>
        <taxon>Embryophyta</taxon>
        <taxon>Tracheophyta</taxon>
        <taxon>Spermatophyta</taxon>
        <taxon>Magnoliopsida</taxon>
        <taxon>eudicotyledons</taxon>
        <taxon>Gunneridae</taxon>
        <taxon>Pentapetalae</taxon>
        <taxon>rosids</taxon>
        <taxon>fabids</taxon>
        <taxon>Fagales</taxon>
        <taxon>Fagaceae</taxon>
        <taxon>Fagus</taxon>
    </lineage>
</organism>
<proteinExistence type="predicted"/>
<reference evidence="2" key="1">
    <citation type="submission" date="2018-02" db="EMBL/GenBank/DDBJ databases">
        <authorList>
            <person name="Cohen D.B."/>
            <person name="Kent A.D."/>
        </authorList>
    </citation>
    <scope>NUCLEOTIDE SEQUENCE</scope>
</reference>
<dbReference type="CDD" id="cd06222">
    <property type="entry name" value="RNase_H_like"/>
    <property type="match status" value="1"/>
</dbReference>
<dbReference type="InterPro" id="IPR044730">
    <property type="entry name" value="RNase_H-like_dom_plant"/>
</dbReference>
<feature type="domain" description="RNase H type-1" evidence="1">
    <location>
        <begin position="191"/>
        <end position="301"/>
    </location>
</feature>
<protein>
    <recommendedName>
        <fullName evidence="1">RNase H type-1 domain-containing protein</fullName>
    </recommendedName>
</protein>
<dbReference type="EMBL" id="OIVN01001491">
    <property type="protein sequence ID" value="SPC94575.1"/>
    <property type="molecule type" value="Genomic_DNA"/>
</dbReference>
<dbReference type="Gene3D" id="3.30.420.10">
    <property type="entry name" value="Ribonuclease H-like superfamily/Ribonuclease H"/>
    <property type="match status" value="1"/>
</dbReference>
<sequence>MLAKLTWMVVSKRASPCMEALRCKYKVTDDWLRKEPLKYASHTWKAIERLKWLISKAPKDQSINSTPFKVAKLLIPNSKIWNSALLEDLFDLNSIEAIKKIIILATPRKDKLVWILNHEGCFTFKSAIQTTLDVVEEDDEANWRGLWKLKIHERYKMLIWRIATGILPTKLNIAFKLGSSDTCSPLYLEEAIIAVVVRNNKGSLIKAWAKQCEYLDPIAAEVAAINWALELALQEKYVNIIVESDAKFCIDALACPLYESCWKIRHLTAFSLDLALRFNSCIFNWAMRDANLVAHTLAKAAFSYSLPCFCSKDNLPPSVKEAWIRDLILLNS</sequence>
<dbReference type="AlphaFoldDB" id="A0A2N9G530"/>
<dbReference type="InterPro" id="IPR012337">
    <property type="entry name" value="RNaseH-like_sf"/>
</dbReference>
<dbReference type="SUPFAM" id="SSF53098">
    <property type="entry name" value="Ribonuclease H-like"/>
    <property type="match status" value="1"/>
</dbReference>
<dbReference type="InterPro" id="IPR002156">
    <property type="entry name" value="RNaseH_domain"/>
</dbReference>
<dbReference type="Pfam" id="PF13456">
    <property type="entry name" value="RVT_3"/>
    <property type="match status" value="1"/>
</dbReference>
<evidence type="ECO:0000313" key="2">
    <source>
        <dbReference type="EMBL" id="SPC94575.1"/>
    </source>
</evidence>
<gene>
    <name evidence="2" type="ORF">FSB_LOCUS22457</name>
</gene>